<evidence type="ECO:0000313" key="2">
    <source>
        <dbReference type="EMBL" id="MDT2770146.1"/>
    </source>
</evidence>
<name>A0AAE4L203_9ENTE</name>
<dbReference type="InterPro" id="IPR046004">
    <property type="entry name" value="DUF5960"/>
</dbReference>
<dbReference type="EMBL" id="JARQAI010000002">
    <property type="protein sequence ID" value="MDT2736143.1"/>
    <property type="molecule type" value="Genomic_DNA"/>
</dbReference>
<comment type="caution">
    <text evidence="1">The sequence shown here is derived from an EMBL/GenBank/DDBJ whole genome shotgun (WGS) entry which is preliminary data.</text>
</comment>
<dbReference type="Proteomes" id="UP001180842">
    <property type="component" value="Unassembled WGS sequence"/>
</dbReference>
<accession>A0AAE4L203</accession>
<dbReference type="Proteomes" id="UP001269061">
    <property type="component" value="Unassembled WGS sequence"/>
</dbReference>
<dbReference type="AlphaFoldDB" id="A0AAE4L203"/>
<dbReference type="Pfam" id="PF19385">
    <property type="entry name" value="DUF5960"/>
    <property type="match status" value="1"/>
</dbReference>
<gene>
    <name evidence="1" type="ORF">P7H00_03195</name>
    <name evidence="2" type="ORF">P7H46_04725</name>
</gene>
<reference evidence="1 4" key="1">
    <citation type="submission" date="2023-03" db="EMBL/GenBank/DDBJ databases">
        <authorList>
            <person name="Shen W."/>
            <person name="Cai J."/>
        </authorList>
    </citation>
    <scope>NUCLEOTIDE SEQUENCE</scope>
    <source>
        <strain evidence="1">P69-2</strain>
        <strain evidence="2 4">Y59</strain>
    </source>
</reference>
<dbReference type="RefSeq" id="WP_067621992.1">
    <property type="nucleotide sequence ID" value="NZ_BAAAXL010000016.1"/>
</dbReference>
<keyword evidence="4" id="KW-1185">Reference proteome</keyword>
<sequence length="99" mass="11420">MMMTYFEGQAAFLEDYKKIAKTNKDSEKVIDDVMEQLNKPTPDDKLIYILPGSETVSGLAVRFPFRKKLIATDNEAAVSTQFFYEGSPYEYEFVEDEQL</sequence>
<evidence type="ECO:0000313" key="3">
    <source>
        <dbReference type="Proteomes" id="UP001180842"/>
    </source>
</evidence>
<organism evidence="1 3">
    <name type="scientific">Enterococcus pseudoavium</name>
    <dbReference type="NCBI Taxonomy" id="44007"/>
    <lineage>
        <taxon>Bacteria</taxon>
        <taxon>Bacillati</taxon>
        <taxon>Bacillota</taxon>
        <taxon>Bacilli</taxon>
        <taxon>Lactobacillales</taxon>
        <taxon>Enterococcaceae</taxon>
        <taxon>Enterococcus</taxon>
    </lineage>
</organism>
<proteinExistence type="predicted"/>
<dbReference type="EMBL" id="JARQAZ010000003">
    <property type="protein sequence ID" value="MDT2770146.1"/>
    <property type="molecule type" value="Genomic_DNA"/>
</dbReference>
<protein>
    <submittedName>
        <fullName evidence="1">DUF5960 family protein</fullName>
    </submittedName>
</protein>
<evidence type="ECO:0000313" key="1">
    <source>
        <dbReference type="EMBL" id="MDT2736143.1"/>
    </source>
</evidence>
<evidence type="ECO:0000313" key="4">
    <source>
        <dbReference type="Proteomes" id="UP001269061"/>
    </source>
</evidence>